<dbReference type="EMBL" id="CP002209">
    <property type="protein sequence ID" value="ADN76946.1"/>
    <property type="molecule type" value="Genomic_DNA"/>
</dbReference>
<organism evidence="6 7">
    <name type="scientific">Ferrimonas balearica (strain DSM 9799 / CCM 4581 / KCTC 23876 / PAT)</name>
    <dbReference type="NCBI Taxonomy" id="550540"/>
    <lineage>
        <taxon>Bacteria</taxon>
        <taxon>Pseudomonadati</taxon>
        <taxon>Pseudomonadota</taxon>
        <taxon>Gammaproteobacteria</taxon>
        <taxon>Alteromonadales</taxon>
        <taxon>Ferrimonadaceae</taxon>
        <taxon>Ferrimonas</taxon>
    </lineage>
</organism>
<dbReference type="NCBIfam" id="TIGR03300">
    <property type="entry name" value="assembly_YfgL"/>
    <property type="match status" value="1"/>
</dbReference>
<comment type="subunit">
    <text evidence="4">Part of the Bam complex.</text>
</comment>
<evidence type="ECO:0000256" key="3">
    <source>
        <dbReference type="ARBA" id="ARBA00023237"/>
    </source>
</evidence>
<gene>
    <name evidence="4" type="primary">bamB</name>
    <name evidence="6" type="ordered locus">Fbal_2744</name>
</gene>
<evidence type="ECO:0000256" key="1">
    <source>
        <dbReference type="ARBA" id="ARBA00022729"/>
    </source>
</evidence>
<dbReference type="OrthoDB" id="5173551at2"/>
<reference evidence="6 7" key="1">
    <citation type="journal article" date="2010" name="Stand. Genomic Sci.">
        <title>Complete genome sequence of Ferrimonas balearica type strain (PAT).</title>
        <authorList>
            <person name="Nolan M."/>
            <person name="Sikorski J."/>
            <person name="Davenport K."/>
            <person name="Lucas S."/>
            <person name="Glavina Del Rio T."/>
            <person name="Tice H."/>
            <person name="Cheng J."/>
            <person name="Goodwin L."/>
            <person name="Pitluck S."/>
            <person name="Liolios K."/>
            <person name="Ivanova N."/>
            <person name="Mavromatis K."/>
            <person name="Ovchinnikova G."/>
            <person name="Pati A."/>
            <person name="Chen A."/>
            <person name="Palaniappan K."/>
            <person name="Land M."/>
            <person name="Hauser L."/>
            <person name="Chang Y."/>
            <person name="Jeffries C."/>
            <person name="Tapia R."/>
            <person name="Brettin T."/>
            <person name="Detter J."/>
            <person name="Han C."/>
            <person name="Yasawong M."/>
            <person name="Rohde M."/>
            <person name="Tindall B."/>
            <person name="Goker M."/>
            <person name="Woyke T."/>
            <person name="Bristow J."/>
            <person name="Eisen J."/>
            <person name="Markowitz V."/>
            <person name="Hugenholtz P."/>
            <person name="Kyrpides N."/>
            <person name="Klenk H."/>
            <person name="Lapidus A."/>
        </authorList>
    </citation>
    <scope>NUCLEOTIDE SEQUENCE [LARGE SCALE GENOMIC DNA]</scope>
    <source>
        <strain evidence="7">DSM 9799 / CCM 4581 / KCTC 23876 / PAT</strain>
    </source>
</reference>
<dbReference type="NCBIfam" id="NF008351">
    <property type="entry name" value="PRK11138.1"/>
    <property type="match status" value="1"/>
</dbReference>
<dbReference type="Gene3D" id="2.130.10.10">
    <property type="entry name" value="YVTN repeat-like/Quinoprotein amine dehydrogenase"/>
    <property type="match status" value="1"/>
</dbReference>
<dbReference type="PANTHER" id="PTHR34512:SF30">
    <property type="entry name" value="OUTER MEMBRANE PROTEIN ASSEMBLY FACTOR BAMB"/>
    <property type="match status" value="1"/>
</dbReference>
<dbReference type="GO" id="GO:0043165">
    <property type="term" value="P:Gram-negative-bacterium-type cell outer membrane assembly"/>
    <property type="evidence" value="ECO:0007669"/>
    <property type="project" value="UniProtKB-UniRule"/>
</dbReference>
<dbReference type="STRING" id="550540.Fbal_2744"/>
<accession>E1SRM5</accession>
<evidence type="ECO:0000256" key="4">
    <source>
        <dbReference type="HAMAP-Rule" id="MF_00923"/>
    </source>
</evidence>
<evidence type="ECO:0000313" key="7">
    <source>
        <dbReference type="Proteomes" id="UP000006683"/>
    </source>
</evidence>
<keyword evidence="4" id="KW-0564">Palmitate</keyword>
<dbReference type="SUPFAM" id="SSF50998">
    <property type="entry name" value="Quinoprotein alcohol dehydrogenase-like"/>
    <property type="match status" value="1"/>
</dbReference>
<feature type="domain" description="Pyrrolo-quinoline quinone repeat" evidence="5">
    <location>
        <begin position="78"/>
        <end position="322"/>
    </location>
</feature>
<proteinExistence type="inferred from homology"/>
<dbReference type="GO" id="GO:0051205">
    <property type="term" value="P:protein insertion into membrane"/>
    <property type="evidence" value="ECO:0007669"/>
    <property type="project" value="UniProtKB-UniRule"/>
</dbReference>
<dbReference type="PANTHER" id="PTHR34512">
    <property type="entry name" value="CELL SURFACE PROTEIN"/>
    <property type="match status" value="1"/>
</dbReference>
<keyword evidence="4 6" id="KW-0449">Lipoprotein</keyword>
<sequence length="396" mass="41982">MLLARKGWLAGLIGAALVLGGCASSDDEAEVVAPLPEIANPIDASVQWTARVGNGIEDYWSSLSPAVAYDKVFVSERFGLISAFDQATGEQVWETNLRRVFAEGALQKNKGARLSGGLTTGFNKVFVGSENGVLFALNAEDGAVVWQATTRGEVLSDPEVVGTNVIVNTGAGKVQAFDVDSGEFEWQMDLTMPSLVLRGTSGIGQAQGAALVGTPDGKITAIIAENGAPVWEARLGEATGANELERVVDVDAAPVVLGDTVYGVAFNGNLSAIELRSGRILWARQYSSYSPLAISGFDIYLTDAKGSVFAIDRRNGLEKWANSELTGRMVTAPQVLGDYLVVGDFEGYLHIMDRDNGTLLGRVQVDSSGLYTQALRDGDTLYLQTRAGRIAAVTIP</sequence>
<dbReference type="eggNOG" id="COG1520">
    <property type="taxonomic scope" value="Bacteria"/>
</dbReference>
<evidence type="ECO:0000256" key="2">
    <source>
        <dbReference type="ARBA" id="ARBA00023136"/>
    </source>
</evidence>
<comment type="function">
    <text evidence="4">Part of the outer membrane protein assembly complex, which is involved in assembly and insertion of beta-barrel proteins into the outer membrane.</text>
</comment>
<dbReference type="RefSeq" id="WP_013346252.1">
    <property type="nucleotide sequence ID" value="NC_014541.1"/>
</dbReference>
<dbReference type="KEGG" id="fbl:Fbal_2744"/>
<keyword evidence="2 4" id="KW-0472">Membrane</keyword>
<evidence type="ECO:0000259" key="5">
    <source>
        <dbReference type="Pfam" id="PF13360"/>
    </source>
</evidence>
<dbReference type="InterPro" id="IPR011047">
    <property type="entry name" value="Quinoprotein_ADH-like_sf"/>
</dbReference>
<dbReference type="HOGENOM" id="CLU_027480_0_1_6"/>
<dbReference type="InterPro" id="IPR015943">
    <property type="entry name" value="WD40/YVTN_repeat-like_dom_sf"/>
</dbReference>
<dbReference type="GeneID" id="67182968"/>
<dbReference type="Proteomes" id="UP000006683">
    <property type="component" value="Chromosome"/>
</dbReference>
<dbReference type="Pfam" id="PF13360">
    <property type="entry name" value="PQQ_2"/>
    <property type="match status" value="1"/>
</dbReference>
<protein>
    <recommendedName>
        <fullName evidence="4">Outer membrane protein assembly factor BamB</fullName>
    </recommendedName>
</protein>
<dbReference type="AlphaFoldDB" id="E1SRM5"/>
<name>E1SRM5_FERBD</name>
<dbReference type="HAMAP" id="MF_00923">
    <property type="entry name" value="OM_assembly_BamB"/>
    <property type="match status" value="1"/>
</dbReference>
<dbReference type="InterPro" id="IPR018391">
    <property type="entry name" value="PQQ_b-propeller_rpt"/>
</dbReference>
<dbReference type="SMART" id="SM00564">
    <property type="entry name" value="PQQ"/>
    <property type="match status" value="7"/>
</dbReference>
<keyword evidence="7" id="KW-1185">Reference proteome</keyword>
<evidence type="ECO:0000313" key="6">
    <source>
        <dbReference type="EMBL" id="ADN76946.1"/>
    </source>
</evidence>
<comment type="subcellular location">
    <subcellularLocation>
        <location evidence="4">Cell outer membrane</location>
        <topology evidence="4">Lipid-anchor</topology>
    </subcellularLocation>
</comment>
<dbReference type="PROSITE" id="PS51257">
    <property type="entry name" value="PROKAR_LIPOPROTEIN"/>
    <property type="match status" value="1"/>
</dbReference>
<comment type="similarity">
    <text evidence="4">Belongs to the BamB family.</text>
</comment>
<dbReference type="InterPro" id="IPR017687">
    <property type="entry name" value="BamB"/>
</dbReference>
<keyword evidence="1 4" id="KW-0732">Signal</keyword>
<dbReference type="InterPro" id="IPR002372">
    <property type="entry name" value="PQQ_rpt_dom"/>
</dbReference>
<keyword evidence="3 4" id="KW-0998">Cell outer membrane</keyword>
<dbReference type="GO" id="GO:0009279">
    <property type="term" value="C:cell outer membrane"/>
    <property type="evidence" value="ECO:0007669"/>
    <property type="project" value="UniProtKB-SubCell"/>
</dbReference>